<evidence type="ECO:0000313" key="3">
    <source>
        <dbReference type="Proteomes" id="UP001642409"/>
    </source>
</evidence>
<gene>
    <name evidence="1" type="ORF">HINF_LOCUS55352</name>
    <name evidence="2" type="ORF">HINF_LOCUS62136</name>
</gene>
<reference evidence="1" key="1">
    <citation type="submission" date="2023-06" db="EMBL/GenBank/DDBJ databases">
        <authorList>
            <person name="Kurt Z."/>
        </authorList>
    </citation>
    <scope>NUCLEOTIDE SEQUENCE</scope>
</reference>
<keyword evidence="3" id="KW-1185">Reference proteome</keyword>
<dbReference type="AlphaFoldDB" id="A0AA86UWP4"/>
<name>A0AA86UWP4_9EUKA</name>
<evidence type="ECO:0000313" key="2">
    <source>
        <dbReference type="EMBL" id="CAL6084302.1"/>
    </source>
</evidence>
<reference evidence="2 3" key="2">
    <citation type="submission" date="2024-07" db="EMBL/GenBank/DDBJ databases">
        <authorList>
            <person name="Akdeniz Z."/>
        </authorList>
    </citation>
    <scope>NUCLEOTIDE SEQUENCE [LARGE SCALE GENOMIC DNA]</scope>
</reference>
<organism evidence="1">
    <name type="scientific">Hexamita inflata</name>
    <dbReference type="NCBI Taxonomy" id="28002"/>
    <lineage>
        <taxon>Eukaryota</taxon>
        <taxon>Metamonada</taxon>
        <taxon>Diplomonadida</taxon>
        <taxon>Hexamitidae</taxon>
        <taxon>Hexamitinae</taxon>
        <taxon>Hexamita</taxon>
    </lineage>
</organism>
<protein>
    <submittedName>
        <fullName evidence="2">Hypothetical_protein</fullName>
    </submittedName>
</protein>
<accession>A0AA86UWP4</accession>
<comment type="caution">
    <text evidence="1">The sequence shown here is derived from an EMBL/GenBank/DDBJ whole genome shotgun (WGS) entry which is preliminary data.</text>
</comment>
<dbReference type="EMBL" id="CATOUU010001029">
    <property type="protein sequence ID" value="CAI9967707.1"/>
    <property type="molecule type" value="Genomic_DNA"/>
</dbReference>
<dbReference type="Proteomes" id="UP001642409">
    <property type="component" value="Unassembled WGS sequence"/>
</dbReference>
<dbReference type="EMBL" id="CAXDID020000378">
    <property type="protein sequence ID" value="CAL6084302.1"/>
    <property type="molecule type" value="Genomic_DNA"/>
</dbReference>
<evidence type="ECO:0000313" key="1">
    <source>
        <dbReference type="EMBL" id="CAI9967707.1"/>
    </source>
</evidence>
<proteinExistence type="predicted"/>
<sequence>MNCYYIIVLPQKQVQYARWSGKQIATKVFYVTTGFCGYHIIKQKTEATFGCSSFALKLRYTNDIHFWQVLYMLFALYRITFLDEAANDEYQNKFQLIAQPLYNSFSEIQPFVSQSWHSVQIEERNLVWLCMSCFLTKPKTEYKKMEDRDGYVSEEDQSLGTIGEVTVPE</sequence>